<dbReference type="Pfam" id="PF13540">
    <property type="entry name" value="RCC1_2"/>
    <property type="match status" value="1"/>
</dbReference>
<dbReference type="SUPFAM" id="SSF50985">
    <property type="entry name" value="RCC1/BLIP-II"/>
    <property type="match status" value="2"/>
</dbReference>
<dbReference type="OrthoDB" id="5370059at2759"/>
<evidence type="ECO:0000313" key="3">
    <source>
        <dbReference type="Proteomes" id="UP000027135"/>
    </source>
</evidence>
<dbReference type="InParanoid" id="A0A067RE98"/>
<proteinExistence type="predicted"/>
<organism evidence="2 3">
    <name type="scientific">Zootermopsis nevadensis</name>
    <name type="common">Dampwood termite</name>
    <dbReference type="NCBI Taxonomy" id="136037"/>
    <lineage>
        <taxon>Eukaryota</taxon>
        <taxon>Metazoa</taxon>
        <taxon>Ecdysozoa</taxon>
        <taxon>Arthropoda</taxon>
        <taxon>Hexapoda</taxon>
        <taxon>Insecta</taxon>
        <taxon>Pterygota</taxon>
        <taxon>Neoptera</taxon>
        <taxon>Polyneoptera</taxon>
        <taxon>Dictyoptera</taxon>
        <taxon>Blattodea</taxon>
        <taxon>Blattoidea</taxon>
        <taxon>Termitoidae</taxon>
        <taxon>Termopsidae</taxon>
        <taxon>Zootermopsis</taxon>
    </lineage>
</organism>
<evidence type="ECO:0000256" key="1">
    <source>
        <dbReference type="PROSITE-ProRule" id="PRU00235"/>
    </source>
</evidence>
<dbReference type="PANTHER" id="PTHR46849">
    <property type="entry name" value="RCC1 DOMAIN-CONTAINING PROTEIN 1"/>
    <property type="match status" value="1"/>
</dbReference>
<dbReference type="AlphaFoldDB" id="A0A067RE98"/>
<protein>
    <submittedName>
        <fullName evidence="2">RCC1 domain-containing protein 1</fullName>
    </submittedName>
</protein>
<feature type="repeat" description="RCC1" evidence="1">
    <location>
        <begin position="230"/>
        <end position="311"/>
    </location>
</feature>
<dbReference type="Pfam" id="PF00415">
    <property type="entry name" value="RCC1"/>
    <property type="match status" value="1"/>
</dbReference>
<dbReference type="PRINTS" id="PR00633">
    <property type="entry name" value="RCCNDNSATION"/>
</dbReference>
<evidence type="ECO:0000313" key="2">
    <source>
        <dbReference type="EMBL" id="KDR22087.1"/>
    </source>
</evidence>
<dbReference type="STRING" id="136037.A0A067RE98"/>
<sequence length="366" mass="39679">MKLLYCGFNGFGQCPSMTDSVVSHLIELPLTSVKGAFVSWSCMAVMSGTGVYLLGFVGGRSHQLKQLTLPDSQDALQVSCSRGHALLLTPCGKCWRYCMKTGLWRRIDRFTMTERELEHKDTGTDPIVRVCCGSTFDVALSESGHAFVLPSPIYHPGVKVTQVACGNEHCLLLTETGQVFTWGRGSRGQLGHGDLESEQETARQVDSLAGLRVTQVAAGGWHSAAVTEWGDLYTWGWNHSGQLGFPIGENTVTCEHEQATGPKKLKTDDSQNTDEVTILNIPLPVACPLEQEVNVKDVGCGSRHTIVLLDDGTIWGCGWNAYGQLGMPPEQVLSSWKLTRLELPDGCSGTVTGIVCGAWSTGVYLK</sequence>
<dbReference type="PANTHER" id="PTHR46849:SF1">
    <property type="entry name" value="RCC1 DOMAIN-CONTAINING PROTEIN 1"/>
    <property type="match status" value="1"/>
</dbReference>
<dbReference type="FunCoup" id="A0A067RE98">
    <property type="interactions" value="210"/>
</dbReference>
<accession>A0A067RE98</accession>
<dbReference type="OMA" id="YYAGFNT"/>
<feature type="repeat" description="RCC1" evidence="1">
    <location>
        <begin position="177"/>
        <end position="229"/>
    </location>
</feature>
<dbReference type="eggNOG" id="KOG1426">
    <property type="taxonomic scope" value="Eukaryota"/>
</dbReference>
<dbReference type="InterPro" id="IPR000408">
    <property type="entry name" value="Reg_chr_condens"/>
</dbReference>
<name>A0A067RE98_ZOONE</name>
<gene>
    <name evidence="2" type="ORF">L798_02050</name>
</gene>
<dbReference type="EMBL" id="KK852521">
    <property type="protein sequence ID" value="KDR22087.1"/>
    <property type="molecule type" value="Genomic_DNA"/>
</dbReference>
<dbReference type="InterPro" id="IPR052830">
    <property type="entry name" value="RCC1_domain-containing"/>
</dbReference>
<dbReference type="InterPro" id="IPR009091">
    <property type="entry name" value="RCC1/BLIP-II"/>
</dbReference>
<dbReference type="PROSITE" id="PS50012">
    <property type="entry name" value="RCC1_3"/>
    <property type="match status" value="2"/>
</dbReference>
<dbReference type="Proteomes" id="UP000027135">
    <property type="component" value="Unassembled WGS sequence"/>
</dbReference>
<reference evidence="2 3" key="1">
    <citation type="journal article" date="2014" name="Nat. Commun.">
        <title>Molecular traces of alternative social organization in a termite genome.</title>
        <authorList>
            <person name="Terrapon N."/>
            <person name="Li C."/>
            <person name="Robertson H.M."/>
            <person name="Ji L."/>
            <person name="Meng X."/>
            <person name="Booth W."/>
            <person name="Chen Z."/>
            <person name="Childers C.P."/>
            <person name="Glastad K.M."/>
            <person name="Gokhale K."/>
            <person name="Gowin J."/>
            <person name="Gronenberg W."/>
            <person name="Hermansen R.A."/>
            <person name="Hu H."/>
            <person name="Hunt B.G."/>
            <person name="Huylmans A.K."/>
            <person name="Khalil S.M."/>
            <person name="Mitchell R.D."/>
            <person name="Munoz-Torres M.C."/>
            <person name="Mustard J.A."/>
            <person name="Pan H."/>
            <person name="Reese J.T."/>
            <person name="Scharf M.E."/>
            <person name="Sun F."/>
            <person name="Vogel H."/>
            <person name="Xiao J."/>
            <person name="Yang W."/>
            <person name="Yang Z."/>
            <person name="Yang Z."/>
            <person name="Zhou J."/>
            <person name="Zhu J."/>
            <person name="Brent C.S."/>
            <person name="Elsik C.G."/>
            <person name="Goodisman M.A."/>
            <person name="Liberles D.A."/>
            <person name="Roe R.M."/>
            <person name="Vargo E.L."/>
            <person name="Vilcinskas A."/>
            <person name="Wang J."/>
            <person name="Bornberg-Bauer E."/>
            <person name="Korb J."/>
            <person name="Zhang G."/>
            <person name="Liebig J."/>
        </authorList>
    </citation>
    <scope>NUCLEOTIDE SEQUENCE [LARGE SCALE GENOMIC DNA]</scope>
    <source>
        <tissue evidence="2">Whole organism</tissue>
    </source>
</reference>
<dbReference type="PROSITE" id="PS00626">
    <property type="entry name" value="RCC1_2"/>
    <property type="match status" value="2"/>
</dbReference>
<dbReference type="Gene3D" id="2.130.10.30">
    <property type="entry name" value="Regulator of chromosome condensation 1/beta-lactamase-inhibitor protein II"/>
    <property type="match status" value="2"/>
</dbReference>
<keyword evidence="3" id="KW-1185">Reference proteome</keyword>